<evidence type="ECO:0000256" key="1">
    <source>
        <dbReference type="SAM" id="Phobius"/>
    </source>
</evidence>
<name>A0ABS1TAY7_9CLOT</name>
<gene>
    <name evidence="2" type="primary">yqfD</name>
    <name evidence="2" type="ORF">JK636_05290</name>
</gene>
<keyword evidence="1" id="KW-1133">Transmembrane helix</keyword>
<dbReference type="EMBL" id="JAESWC010000002">
    <property type="protein sequence ID" value="MBL4935168.1"/>
    <property type="molecule type" value="Genomic_DNA"/>
</dbReference>
<evidence type="ECO:0000313" key="2">
    <source>
        <dbReference type="EMBL" id="MBL4935168.1"/>
    </source>
</evidence>
<dbReference type="Pfam" id="PF06898">
    <property type="entry name" value="YqfD"/>
    <property type="match status" value="1"/>
</dbReference>
<evidence type="ECO:0000313" key="3">
    <source>
        <dbReference type="Proteomes" id="UP000632377"/>
    </source>
</evidence>
<dbReference type="RefSeq" id="WP_202747777.1">
    <property type="nucleotide sequence ID" value="NZ_JAESWC010000002.1"/>
</dbReference>
<organism evidence="2 3">
    <name type="scientific">Clostridium rhizosphaerae</name>
    <dbReference type="NCBI Taxonomy" id="2803861"/>
    <lineage>
        <taxon>Bacteria</taxon>
        <taxon>Bacillati</taxon>
        <taxon>Bacillota</taxon>
        <taxon>Clostridia</taxon>
        <taxon>Eubacteriales</taxon>
        <taxon>Clostridiaceae</taxon>
        <taxon>Clostridium</taxon>
    </lineage>
</organism>
<proteinExistence type="predicted"/>
<dbReference type="Proteomes" id="UP000632377">
    <property type="component" value="Unassembled WGS sequence"/>
</dbReference>
<feature type="transmembrane region" description="Helical" evidence="1">
    <location>
        <begin position="91"/>
        <end position="114"/>
    </location>
</feature>
<protein>
    <submittedName>
        <fullName evidence="2">Sporulation protein YqfD</fullName>
    </submittedName>
</protein>
<dbReference type="InterPro" id="IPR010690">
    <property type="entry name" value="YqfD"/>
</dbReference>
<reference evidence="2 3" key="1">
    <citation type="submission" date="2021-01" db="EMBL/GenBank/DDBJ databases">
        <title>Genome public.</title>
        <authorList>
            <person name="Liu C."/>
            <person name="Sun Q."/>
        </authorList>
    </citation>
    <scope>NUCLEOTIDE SEQUENCE [LARGE SCALE GENOMIC DNA]</scope>
    <source>
        <strain evidence="2 3">YIM B02515</strain>
    </source>
</reference>
<dbReference type="PIRSF" id="PIRSF029895">
    <property type="entry name" value="SpoIV"/>
    <property type="match status" value="1"/>
</dbReference>
<keyword evidence="3" id="KW-1185">Reference proteome</keyword>
<keyword evidence="1" id="KW-0472">Membrane</keyword>
<dbReference type="NCBIfam" id="TIGR02876">
    <property type="entry name" value="spore_yqfD"/>
    <property type="match status" value="1"/>
</dbReference>
<comment type="caution">
    <text evidence="2">The sequence shown here is derived from an EMBL/GenBank/DDBJ whole genome shotgun (WGS) entry which is preliminary data.</text>
</comment>
<accession>A0ABS1TAY7</accession>
<keyword evidence="1" id="KW-0812">Transmembrane</keyword>
<sequence length="382" mass="43795">MKEMSKVNKFKRGTMTVEIQSHIPEKFLNLAWKNNIQIKNIRKRSITTIVMDINLKDFSLIEDIAQKTKSKIKIVNRKGVTFFLLKIRRRFALVGGVFIFVFILYFLSGFIWTIDIQTENNLSPYEIRQQLINYGVMPGIRKSKVNVYQLQDNMIKSNENIMYFNARVDGSRLYVKVIDKVTPPSIITDNEPCNLVAKKDGQIVRVYTSAGSPTVKKGDTVKAGDIIVKGEQGKEGSTYTVHASGNVIARTFYEQIKEVPIKGVKKERTENKIENLYIEVLGKKIYFKNSINKFKSYDKIVENSGFIKKEIYYEVKETKYNMDSQKVVDSTAEELYSKIVQSLDKSIKVVDKQVQSEPNGDNVKVRVLVVAEENIALAQKLQ</sequence>